<feature type="transmembrane region" description="Helical" evidence="8">
    <location>
        <begin position="155"/>
        <end position="180"/>
    </location>
</feature>
<evidence type="ECO:0000256" key="6">
    <source>
        <dbReference type="ARBA" id="ARBA00023136"/>
    </source>
</evidence>
<name>A0A7W7ZAZ2_9BACT</name>
<feature type="transmembrane region" description="Helical" evidence="8">
    <location>
        <begin position="325"/>
        <end position="342"/>
    </location>
</feature>
<reference evidence="9 10" key="1">
    <citation type="submission" date="2020-08" db="EMBL/GenBank/DDBJ databases">
        <title>Genomic Encyclopedia of Type Strains, Phase IV (KMG-V): Genome sequencing to study the core and pangenomes of soil and plant-associated prokaryotes.</title>
        <authorList>
            <person name="Whitman W."/>
        </authorList>
    </citation>
    <scope>NUCLEOTIDE SEQUENCE [LARGE SCALE GENOMIC DNA]</scope>
    <source>
        <strain evidence="9 10">M8UP14</strain>
    </source>
</reference>
<feature type="transmembrane region" description="Helical" evidence="8">
    <location>
        <begin position="408"/>
        <end position="425"/>
    </location>
</feature>
<dbReference type="InterPro" id="IPR018584">
    <property type="entry name" value="GT87"/>
</dbReference>
<comment type="subcellular location">
    <subcellularLocation>
        <location evidence="1">Cell membrane</location>
        <topology evidence="1">Multi-pass membrane protein</topology>
    </subcellularLocation>
</comment>
<organism evidence="9 10">
    <name type="scientific">Granulicella aggregans</name>
    <dbReference type="NCBI Taxonomy" id="474949"/>
    <lineage>
        <taxon>Bacteria</taxon>
        <taxon>Pseudomonadati</taxon>
        <taxon>Acidobacteriota</taxon>
        <taxon>Terriglobia</taxon>
        <taxon>Terriglobales</taxon>
        <taxon>Acidobacteriaceae</taxon>
        <taxon>Granulicella</taxon>
    </lineage>
</organism>
<keyword evidence="3" id="KW-0808">Transferase</keyword>
<feature type="transmembrane region" description="Helical" evidence="8">
    <location>
        <begin position="114"/>
        <end position="135"/>
    </location>
</feature>
<keyword evidence="2" id="KW-1003">Cell membrane</keyword>
<dbReference type="EMBL" id="JACHIP010000002">
    <property type="protein sequence ID" value="MBB5056543.1"/>
    <property type="molecule type" value="Genomic_DNA"/>
</dbReference>
<feature type="transmembrane region" description="Helical" evidence="8">
    <location>
        <begin position="253"/>
        <end position="274"/>
    </location>
</feature>
<keyword evidence="4 8" id="KW-0812">Transmembrane</keyword>
<dbReference type="Proteomes" id="UP000540989">
    <property type="component" value="Unassembled WGS sequence"/>
</dbReference>
<evidence type="ECO:0000256" key="4">
    <source>
        <dbReference type="ARBA" id="ARBA00022692"/>
    </source>
</evidence>
<evidence type="ECO:0000256" key="3">
    <source>
        <dbReference type="ARBA" id="ARBA00022679"/>
    </source>
</evidence>
<dbReference type="AlphaFoldDB" id="A0A7W7ZAZ2"/>
<evidence type="ECO:0000256" key="2">
    <source>
        <dbReference type="ARBA" id="ARBA00022475"/>
    </source>
</evidence>
<evidence type="ECO:0000313" key="9">
    <source>
        <dbReference type="EMBL" id="MBB5056543.1"/>
    </source>
</evidence>
<dbReference type="GO" id="GO:0016758">
    <property type="term" value="F:hexosyltransferase activity"/>
    <property type="evidence" value="ECO:0007669"/>
    <property type="project" value="InterPro"/>
</dbReference>
<protein>
    <submittedName>
        <fullName evidence="9">Uncharacterized protein</fullName>
    </submittedName>
</protein>
<evidence type="ECO:0000256" key="5">
    <source>
        <dbReference type="ARBA" id="ARBA00022989"/>
    </source>
</evidence>
<keyword evidence="10" id="KW-1185">Reference proteome</keyword>
<dbReference type="Pfam" id="PF09594">
    <property type="entry name" value="GT87"/>
    <property type="match status" value="1"/>
</dbReference>
<feature type="transmembrane region" description="Helical" evidence="8">
    <location>
        <begin position="445"/>
        <end position="463"/>
    </location>
</feature>
<gene>
    <name evidence="9" type="ORF">HDF16_001228</name>
</gene>
<proteinExistence type="inferred from homology"/>
<dbReference type="GO" id="GO:0005886">
    <property type="term" value="C:plasma membrane"/>
    <property type="evidence" value="ECO:0007669"/>
    <property type="project" value="UniProtKB-SubCell"/>
</dbReference>
<comment type="caution">
    <text evidence="9">The sequence shown here is derived from an EMBL/GenBank/DDBJ whole genome shotgun (WGS) entry which is preliminary data.</text>
</comment>
<keyword evidence="6 8" id="KW-0472">Membrane</keyword>
<accession>A0A7W7ZAZ2</accession>
<comment type="similarity">
    <text evidence="7">Belongs to the glycosyltransferase 87 family.</text>
</comment>
<feature type="transmembrane region" description="Helical" evidence="8">
    <location>
        <begin position="20"/>
        <end position="39"/>
    </location>
</feature>
<keyword evidence="5 8" id="KW-1133">Transmembrane helix</keyword>
<evidence type="ECO:0000313" key="10">
    <source>
        <dbReference type="Proteomes" id="UP000540989"/>
    </source>
</evidence>
<evidence type="ECO:0000256" key="1">
    <source>
        <dbReference type="ARBA" id="ARBA00004651"/>
    </source>
</evidence>
<feature type="transmembrane region" description="Helical" evidence="8">
    <location>
        <begin position="362"/>
        <end position="378"/>
    </location>
</feature>
<sequence length="488" mass="53196">MQRLTSLPTNLPTSSRRSLWLARLAVLLGAVEFLVRALGRVGANWLSDLAAPYTSSTLWLAGANPYNPFKFLSTWQTRGGPNLGLSDWVSGTHSVYPPPTLLLMAPLALLRWNSAVYLFVLIGLVFYAAAIYGLLRVGWPQHSCFANLAKEPMALFFIAFALGFAPVHTAFHSLNIVLIASGAAMLAVVTSIRGDAIAARSDAVQEALAKPRSLSVSKSAIVIGICVTAAILLKPTTGVFLLPWLMHNRRWRLIAAILFSCGVITALSLAPLVAHQGMSWLADYRENVSFLFTHGGNADVSPQNTENTDRIDLQLVAFALFPDRTFASASAALVYLVLLFLFSKRAAWRKPNAIPEPEIRHYGLPLLVAAGCLALGLLPSYTRMYAAIVLLPLILWCFTHLHFSSARWLLFLLSDFLLNTSAIVRKLGETVGIIVRSPRLWDLTLGGHTCWILLAIGIVLLWAMREQTSLAPKGLSAAAKDAVPVPLR</sequence>
<evidence type="ECO:0000256" key="8">
    <source>
        <dbReference type="SAM" id="Phobius"/>
    </source>
</evidence>
<evidence type="ECO:0000256" key="7">
    <source>
        <dbReference type="ARBA" id="ARBA00024033"/>
    </source>
</evidence>
<feature type="transmembrane region" description="Helical" evidence="8">
    <location>
        <begin position="220"/>
        <end position="246"/>
    </location>
</feature>
<feature type="transmembrane region" description="Helical" evidence="8">
    <location>
        <begin position="384"/>
        <end position="401"/>
    </location>
</feature>